<protein>
    <submittedName>
        <fullName evidence="1">Uncharacterized protein</fullName>
    </submittedName>
</protein>
<dbReference type="Proteomes" id="UP000183376">
    <property type="component" value="Chromosome I"/>
</dbReference>
<dbReference type="STRING" id="211114.SAMN04489726_0653"/>
<dbReference type="EMBL" id="LT629701">
    <property type="protein sequence ID" value="SDM26207.1"/>
    <property type="molecule type" value="Genomic_DNA"/>
</dbReference>
<dbReference type="AlphaFoldDB" id="A0A1G9RTA4"/>
<dbReference type="RefSeq" id="WP_030432309.1">
    <property type="nucleotide sequence ID" value="NZ_JOEF01000025.1"/>
</dbReference>
<evidence type="ECO:0000313" key="1">
    <source>
        <dbReference type="EMBL" id="SDM26207.1"/>
    </source>
</evidence>
<keyword evidence="2" id="KW-1185">Reference proteome</keyword>
<reference evidence="1 2" key="1">
    <citation type="submission" date="2016-10" db="EMBL/GenBank/DDBJ databases">
        <authorList>
            <person name="de Groot N.N."/>
        </authorList>
    </citation>
    <scope>NUCLEOTIDE SEQUENCE [LARGE SCALE GENOMIC DNA]</scope>
    <source>
        <strain evidence="1 2">DSM 44149</strain>
    </source>
</reference>
<gene>
    <name evidence="1" type="ORF">SAMN04489726_0653</name>
</gene>
<organism evidence="1 2">
    <name type="scientific">Allokutzneria albata</name>
    <name type="common">Kibdelosporangium albatum</name>
    <dbReference type="NCBI Taxonomy" id="211114"/>
    <lineage>
        <taxon>Bacteria</taxon>
        <taxon>Bacillati</taxon>
        <taxon>Actinomycetota</taxon>
        <taxon>Actinomycetes</taxon>
        <taxon>Pseudonocardiales</taxon>
        <taxon>Pseudonocardiaceae</taxon>
        <taxon>Allokutzneria</taxon>
    </lineage>
</organism>
<sequence>MTDYGVDTDRHALVAMWSSGLGNIAHTAADLPDTVSTDQALLLTHVLNGLSKAAWRTYTHPASPLDDAELDLDGEGWERTDERAALADVVAAIRAPNLPEDGMLLESYSPVIESAHRVGRELHAISDAGLTEQLVVEVEAELAAIEAAERGDLTGRARQAVRLTRADASPLQVAAADALLQQDPLGSAALFSEVDATAASVAAAHWLQVAAEIAAEMAETAPTEVVIEADDLEPLAVDTPTLVLERLAAGETPRQVVTDLVGDAMAVADGRIPDVEGLMVLLVQAGEDLSGDGEDFEATVPDRITPLDPVRPAHDLLEDLLDGIRGCWLLYRAYEDDAAPPDTPAPQRADRDRAFFDRVRKEAAARQDRLL</sequence>
<evidence type="ECO:0000313" key="2">
    <source>
        <dbReference type="Proteomes" id="UP000183376"/>
    </source>
</evidence>
<dbReference type="eggNOG" id="ENOG5033QWV">
    <property type="taxonomic scope" value="Bacteria"/>
</dbReference>
<proteinExistence type="predicted"/>
<accession>A0A1G9RTA4</accession>
<name>A0A1G9RTA4_ALLAB</name>
<dbReference type="OrthoDB" id="3212365at2"/>